<keyword evidence="3" id="KW-0808">Transferase</keyword>
<feature type="domain" description="RING-type" evidence="11">
    <location>
        <begin position="5"/>
        <end position="207"/>
    </location>
</feature>
<feature type="region of interest" description="Disordered" evidence="10">
    <location>
        <begin position="802"/>
        <end position="887"/>
    </location>
</feature>
<protein>
    <recommendedName>
        <fullName evidence="2">RBR-type E3 ubiquitin transferase</fullName>
        <ecNumber evidence="2">2.3.2.31</ecNumber>
    </recommendedName>
</protein>
<dbReference type="RefSeq" id="XP_033396685.1">
    <property type="nucleotide sequence ID" value="XM_033545197.1"/>
</dbReference>
<dbReference type="GO" id="GO:0008270">
    <property type="term" value="F:zinc ion binding"/>
    <property type="evidence" value="ECO:0007669"/>
    <property type="project" value="UniProtKB-KW"/>
</dbReference>
<gene>
    <name evidence="12" type="ORF">K452DRAFT_334489</name>
</gene>
<feature type="compositionally biased region" description="Basic and acidic residues" evidence="10">
    <location>
        <begin position="819"/>
        <end position="841"/>
    </location>
</feature>
<comment type="catalytic activity">
    <reaction evidence="1">
        <text>[E2 ubiquitin-conjugating enzyme]-S-ubiquitinyl-L-cysteine + [acceptor protein]-L-lysine = [E2 ubiquitin-conjugating enzyme]-L-cysteine + [acceptor protein]-N(6)-ubiquitinyl-L-lysine.</text>
        <dbReference type="EC" id="2.3.2.31"/>
    </reaction>
</comment>
<name>A0A6A6B9M9_9PEZI</name>
<evidence type="ECO:0000256" key="10">
    <source>
        <dbReference type="SAM" id="MobiDB-lite"/>
    </source>
</evidence>
<dbReference type="CDD" id="cd20336">
    <property type="entry name" value="Rcat_RBR"/>
    <property type="match status" value="1"/>
</dbReference>
<evidence type="ECO:0000313" key="13">
    <source>
        <dbReference type="Proteomes" id="UP000799438"/>
    </source>
</evidence>
<evidence type="ECO:0000256" key="4">
    <source>
        <dbReference type="ARBA" id="ARBA00022723"/>
    </source>
</evidence>
<sequence length="887" mass="101620">MDAKPPPECVVCLMPIAADPAFQSCSIHHICQDDLNTLFERAAKTELDYPPKCCHHSRGIDIDDAVKFYDDWGVVNPNFVKHYKAKVAEYGTPIPERVYCSNKKCSTFLADDRTVCHRCGHKTCRECKEAEANTSAGHECGAGKTDDKIEYTSNNRVKRCPKCSVLIQLTDACNHMTCGICAHEFCFVCLEAWDRDAHRDRGCTYYSDPTYDAEGYDSRGIHRDTGLDKDGYNISGYNRQGFDRRGNQRPVPLYPRLISLGSRVIEDFLWTFGPVPPNEAVSDLDLEGVRIHDSVRPQQTLRESINRFIASFAAVGLQDIEFATIANRHLDAGEDIERTVHYIRRDVILAINTETRNDSVVNEQGQHVHGAGVERRQTEAFARIERQVRRMGHIEEERPRTNGLRAGPDLHIIRERHALNMIEQDMLSITSPTGGEDDPDNLLPPLPRDGHDAPPRGALHRLRRLGHDGLEGDLDEMRQHIGQLENFFEDRVRRQAQALTPADRRLLDEWNNNRIRIHTRHRDRPVEPLPEIQQRRARTVGIYLGPYALPRLNEAEQPQAAQTETDNFPTLLQEDDIAGTMPDAQVDMMYGEPLSHRLARFEPQQLQTIRTQIERDIAELQNVRQDRFQPDPLGELHAQIGRTAAHTDRLDQAINDARATLHRHRARLQQTTQEEEMGLNEYDQATNHARDMLHRYPVRHMAQEEETGLHEHGQAAINDTRPMPGREQPRLREQNQATNDTRSISQMIQDQLRGMRRDEQRLEQQLQDVRAGRAGTTADGPHNPFRQRVGMGMLWDRVRPPGYEELRSPFTPTNTIRQRQREAARPEDTAAAREPATRSQEEGSSAPERTQRRTRAARNARPEQSGDQQPEEMPSRYRRLRTHNRTG</sequence>
<dbReference type="InterPro" id="IPR017907">
    <property type="entry name" value="Znf_RING_CS"/>
</dbReference>
<keyword evidence="8" id="KW-0862">Zinc</keyword>
<evidence type="ECO:0000256" key="6">
    <source>
        <dbReference type="ARBA" id="ARBA00022771"/>
    </source>
</evidence>
<evidence type="ECO:0000256" key="7">
    <source>
        <dbReference type="ARBA" id="ARBA00022786"/>
    </source>
</evidence>
<evidence type="ECO:0000256" key="5">
    <source>
        <dbReference type="ARBA" id="ARBA00022737"/>
    </source>
</evidence>
<dbReference type="GeneID" id="54302695"/>
<dbReference type="PROSITE" id="PS00518">
    <property type="entry name" value="ZF_RING_1"/>
    <property type="match status" value="1"/>
</dbReference>
<keyword evidence="5" id="KW-0677">Repeat</keyword>
<keyword evidence="4" id="KW-0479">Metal-binding</keyword>
<evidence type="ECO:0000256" key="2">
    <source>
        <dbReference type="ARBA" id="ARBA00012251"/>
    </source>
</evidence>
<dbReference type="SMART" id="SM00647">
    <property type="entry name" value="IBR"/>
    <property type="match status" value="2"/>
</dbReference>
<evidence type="ECO:0000256" key="3">
    <source>
        <dbReference type="ARBA" id="ARBA00022679"/>
    </source>
</evidence>
<dbReference type="AlphaFoldDB" id="A0A6A6B9M9"/>
<dbReference type="PROSITE" id="PS51873">
    <property type="entry name" value="TRIAD"/>
    <property type="match status" value="1"/>
</dbReference>
<accession>A0A6A6B9M9</accession>
<evidence type="ECO:0000256" key="8">
    <source>
        <dbReference type="ARBA" id="ARBA00022833"/>
    </source>
</evidence>
<dbReference type="GO" id="GO:0016567">
    <property type="term" value="P:protein ubiquitination"/>
    <property type="evidence" value="ECO:0007669"/>
    <property type="project" value="InterPro"/>
</dbReference>
<reference evidence="12" key="1">
    <citation type="journal article" date="2020" name="Stud. Mycol.">
        <title>101 Dothideomycetes genomes: a test case for predicting lifestyles and emergence of pathogens.</title>
        <authorList>
            <person name="Haridas S."/>
            <person name="Albert R."/>
            <person name="Binder M."/>
            <person name="Bloem J."/>
            <person name="Labutti K."/>
            <person name="Salamov A."/>
            <person name="Andreopoulos B."/>
            <person name="Baker S."/>
            <person name="Barry K."/>
            <person name="Bills G."/>
            <person name="Bluhm B."/>
            <person name="Cannon C."/>
            <person name="Castanera R."/>
            <person name="Culley D."/>
            <person name="Daum C."/>
            <person name="Ezra D."/>
            <person name="Gonzalez J."/>
            <person name="Henrissat B."/>
            <person name="Kuo A."/>
            <person name="Liang C."/>
            <person name="Lipzen A."/>
            <person name="Lutzoni F."/>
            <person name="Magnuson J."/>
            <person name="Mondo S."/>
            <person name="Nolan M."/>
            <person name="Ohm R."/>
            <person name="Pangilinan J."/>
            <person name="Park H.-J."/>
            <person name="Ramirez L."/>
            <person name="Alfaro M."/>
            <person name="Sun H."/>
            <person name="Tritt A."/>
            <person name="Yoshinaga Y."/>
            <person name="Zwiers L.-H."/>
            <person name="Turgeon B."/>
            <person name="Goodwin S."/>
            <person name="Spatafora J."/>
            <person name="Crous P."/>
            <person name="Grigoriev I."/>
        </authorList>
    </citation>
    <scope>NUCLEOTIDE SEQUENCE</scope>
    <source>
        <strain evidence="12">CBS 121167</strain>
    </source>
</reference>
<feature type="coiled-coil region" evidence="9">
    <location>
        <begin position="745"/>
        <end position="772"/>
    </location>
</feature>
<dbReference type="OrthoDB" id="9977870at2759"/>
<dbReference type="Proteomes" id="UP000799438">
    <property type="component" value="Unassembled WGS sequence"/>
</dbReference>
<dbReference type="EMBL" id="ML995488">
    <property type="protein sequence ID" value="KAF2140972.1"/>
    <property type="molecule type" value="Genomic_DNA"/>
</dbReference>
<evidence type="ECO:0000259" key="11">
    <source>
        <dbReference type="PROSITE" id="PS51873"/>
    </source>
</evidence>
<feature type="region of interest" description="Disordered" evidence="10">
    <location>
        <begin position="705"/>
        <end position="744"/>
    </location>
</feature>
<keyword evidence="6" id="KW-0863">Zinc-finger</keyword>
<dbReference type="PANTHER" id="PTHR11685">
    <property type="entry name" value="RBR FAMILY RING FINGER AND IBR DOMAIN-CONTAINING"/>
    <property type="match status" value="1"/>
</dbReference>
<dbReference type="Gene3D" id="1.20.120.1750">
    <property type="match status" value="1"/>
</dbReference>
<dbReference type="InterPro" id="IPR002867">
    <property type="entry name" value="IBR_dom"/>
</dbReference>
<dbReference type="InterPro" id="IPR044066">
    <property type="entry name" value="TRIAD_supradom"/>
</dbReference>
<dbReference type="SUPFAM" id="SSF57850">
    <property type="entry name" value="RING/U-box"/>
    <property type="match status" value="1"/>
</dbReference>
<dbReference type="Pfam" id="PF22191">
    <property type="entry name" value="IBR_1"/>
    <property type="match status" value="1"/>
</dbReference>
<feature type="compositionally biased region" description="Polar residues" evidence="10">
    <location>
        <begin position="734"/>
        <end position="744"/>
    </location>
</feature>
<evidence type="ECO:0000256" key="9">
    <source>
        <dbReference type="SAM" id="Coils"/>
    </source>
</evidence>
<feature type="compositionally biased region" description="Basic residues" evidence="10">
    <location>
        <begin position="876"/>
        <end position="887"/>
    </location>
</feature>
<feature type="region of interest" description="Disordered" evidence="10">
    <location>
        <begin position="430"/>
        <end position="450"/>
    </location>
</feature>
<keyword evidence="7" id="KW-0833">Ubl conjugation pathway</keyword>
<keyword evidence="9" id="KW-0175">Coiled coil</keyword>
<evidence type="ECO:0000256" key="1">
    <source>
        <dbReference type="ARBA" id="ARBA00001798"/>
    </source>
</evidence>
<proteinExistence type="predicted"/>
<evidence type="ECO:0000313" key="12">
    <source>
        <dbReference type="EMBL" id="KAF2140972.1"/>
    </source>
</evidence>
<keyword evidence="13" id="KW-1185">Reference proteome</keyword>
<dbReference type="GO" id="GO:0061630">
    <property type="term" value="F:ubiquitin protein ligase activity"/>
    <property type="evidence" value="ECO:0007669"/>
    <property type="project" value="UniProtKB-EC"/>
</dbReference>
<dbReference type="InterPro" id="IPR031127">
    <property type="entry name" value="E3_UB_ligase_RBR"/>
</dbReference>
<dbReference type="EC" id="2.3.2.31" evidence="2"/>
<organism evidence="12 13">
    <name type="scientific">Aplosporella prunicola CBS 121167</name>
    <dbReference type="NCBI Taxonomy" id="1176127"/>
    <lineage>
        <taxon>Eukaryota</taxon>
        <taxon>Fungi</taxon>
        <taxon>Dikarya</taxon>
        <taxon>Ascomycota</taxon>
        <taxon>Pezizomycotina</taxon>
        <taxon>Dothideomycetes</taxon>
        <taxon>Dothideomycetes incertae sedis</taxon>
        <taxon>Botryosphaeriales</taxon>
        <taxon>Aplosporellaceae</taxon>
        <taxon>Aplosporella</taxon>
    </lineage>
</organism>